<evidence type="ECO:0000256" key="1">
    <source>
        <dbReference type="SAM" id="MobiDB-lite"/>
    </source>
</evidence>
<dbReference type="OrthoDB" id="4849240at2759"/>
<dbReference type="AlphaFoldDB" id="A0A5Q4BSC7"/>
<sequence length="565" mass="59515">MSQPQNPSEDGARSQGGTGGGLSVYSGKADAQKRRRSGQAAGRPVIPNRRRTQSMVQHRDINSDNGLGTSLDKLQDLGIRDCYEDAEAVPQAQSSRESYMAASDSDVTDGSAAVGAQDIAAAGPTFKTTTAEGAQPTQPTTTATTRLNADLSTMNTQHLSLAAETTPALAFSPSSTSSLSTTQRQTKMEGKKTESPMGPTGPAMGSSASQNSSPDMMQAGPSGDPTQNPMLAAASSGQTRLVRAQLHTDKHRRASVVNAPSPLKQVTSGSPSTVESSLGNVGPPPSSTLERVPGTNSTISVDQDQDQLGEAAASVAPLPSPRRPGPPIPRHQISSLIQDDPFVTSQPGPQTLNANPVANDQSVSKAEKVASQLANARAAVHHGYRGPFDIGDFICLIDPYTGEPQPIAYKEQTEYGEITRDILSKKDIRNIEPSNAGKAMWGKNGEFKGFEDMQAEKKEAPALPSAFKPGGKDVFMGARLGEGNDDVPLEKWSPALPSAFKPGGKDAFMGARLGEGNDDVLLEEEAPPSTTKSGPTPYWIKEANETLGIPNEGDLFEYCDLDFSD</sequence>
<proteinExistence type="predicted"/>
<dbReference type="Proteomes" id="UP000326340">
    <property type="component" value="Unassembled WGS sequence"/>
</dbReference>
<feature type="region of interest" description="Disordered" evidence="1">
    <location>
        <begin position="167"/>
        <end position="304"/>
    </location>
</feature>
<feature type="region of interest" description="Disordered" evidence="1">
    <location>
        <begin position="1"/>
        <end position="69"/>
    </location>
</feature>
<evidence type="ECO:0000313" key="3">
    <source>
        <dbReference type="Proteomes" id="UP000326340"/>
    </source>
</evidence>
<comment type="caution">
    <text evidence="2">The sequence shown here is derived from an EMBL/GenBank/DDBJ whole genome shotgun (WGS) entry which is preliminary data.</text>
</comment>
<evidence type="ECO:0000313" key="2">
    <source>
        <dbReference type="EMBL" id="TQN69952.1"/>
    </source>
</evidence>
<gene>
    <name evidence="2" type="ORF">CSHISOI_05549</name>
</gene>
<feature type="compositionally biased region" description="Polar residues" evidence="1">
    <location>
        <begin position="264"/>
        <end position="279"/>
    </location>
</feature>
<organism evidence="2 3">
    <name type="scientific">Colletotrichum shisoi</name>
    <dbReference type="NCBI Taxonomy" id="2078593"/>
    <lineage>
        <taxon>Eukaryota</taxon>
        <taxon>Fungi</taxon>
        <taxon>Dikarya</taxon>
        <taxon>Ascomycota</taxon>
        <taxon>Pezizomycotina</taxon>
        <taxon>Sordariomycetes</taxon>
        <taxon>Hypocreomycetidae</taxon>
        <taxon>Glomerellales</taxon>
        <taxon>Glomerellaceae</taxon>
        <taxon>Colletotrichum</taxon>
        <taxon>Colletotrichum destructivum species complex</taxon>
    </lineage>
</organism>
<protein>
    <submittedName>
        <fullName evidence="2">Uncharacterized protein</fullName>
    </submittedName>
</protein>
<name>A0A5Q4BSC7_9PEZI</name>
<dbReference type="EMBL" id="PUHP01000449">
    <property type="protein sequence ID" value="TQN69952.1"/>
    <property type="molecule type" value="Genomic_DNA"/>
</dbReference>
<feature type="compositionally biased region" description="Low complexity" evidence="1">
    <location>
        <begin position="167"/>
        <end position="182"/>
    </location>
</feature>
<feature type="compositionally biased region" description="Polar residues" evidence="1">
    <location>
        <begin position="206"/>
        <end position="215"/>
    </location>
</feature>
<keyword evidence="3" id="KW-1185">Reference proteome</keyword>
<feature type="compositionally biased region" description="Polar residues" evidence="1">
    <location>
        <begin position="224"/>
        <end position="239"/>
    </location>
</feature>
<accession>A0A5Q4BSC7</accession>
<reference evidence="2 3" key="1">
    <citation type="journal article" date="2019" name="Sci. Rep.">
        <title>Colletotrichum shisoi sp. nov., an anthracnose pathogen of Perilla frutescens in Japan: molecular phylogenetic, morphological and genomic evidence.</title>
        <authorList>
            <person name="Gan P."/>
            <person name="Tsushima A."/>
            <person name="Hiroyama R."/>
            <person name="Narusaka M."/>
            <person name="Takano Y."/>
            <person name="Narusaka Y."/>
            <person name="Kawaradani M."/>
            <person name="Damm U."/>
            <person name="Shirasu K."/>
        </authorList>
    </citation>
    <scope>NUCLEOTIDE SEQUENCE [LARGE SCALE GENOMIC DNA]</scope>
    <source>
        <strain evidence="2 3">PG-2018a</strain>
    </source>
</reference>